<evidence type="ECO:0000313" key="1">
    <source>
        <dbReference type="EMBL" id="SVA56389.1"/>
    </source>
</evidence>
<reference evidence="1" key="1">
    <citation type="submission" date="2018-05" db="EMBL/GenBank/DDBJ databases">
        <authorList>
            <person name="Lanie J.A."/>
            <person name="Ng W.-L."/>
            <person name="Kazmierczak K.M."/>
            <person name="Andrzejewski T.M."/>
            <person name="Davidsen T.M."/>
            <person name="Wayne K.J."/>
            <person name="Tettelin H."/>
            <person name="Glass J.I."/>
            <person name="Rusch D."/>
            <person name="Podicherti R."/>
            <person name="Tsui H.-C.T."/>
            <person name="Winkler M.E."/>
        </authorList>
    </citation>
    <scope>NUCLEOTIDE SEQUENCE</scope>
</reference>
<gene>
    <name evidence="1" type="ORF">METZ01_LOCUS109243</name>
</gene>
<organism evidence="1">
    <name type="scientific">marine metagenome</name>
    <dbReference type="NCBI Taxonomy" id="408172"/>
    <lineage>
        <taxon>unclassified sequences</taxon>
        <taxon>metagenomes</taxon>
        <taxon>ecological metagenomes</taxon>
    </lineage>
</organism>
<protein>
    <submittedName>
        <fullName evidence="1">Uncharacterized protein</fullName>
    </submittedName>
</protein>
<sequence>MGICKHIFIYALIVFQPVLGQPKPEISDLTMDVKQNGIFIKLKTTVPVDLQNITGWATESGWFYITVLGAISDSVSITHSQYKFPITNIQTANSTESTQIALQFNREIESFEFYQSDAPPEILLSLRFPVDEIFVQAEKGNLSKQTSKFGFQKTNKFRQYKRIRTGLYLLGSSLTVAGTMDMDNKNEMSWELPAGLSILAGTYFFDTVLRPKLNKK</sequence>
<accession>A0A381WV36</accession>
<dbReference type="AlphaFoldDB" id="A0A381WV36"/>
<name>A0A381WV36_9ZZZZ</name>
<dbReference type="EMBL" id="UINC01012989">
    <property type="protein sequence ID" value="SVA56389.1"/>
    <property type="molecule type" value="Genomic_DNA"/>
</dbReference>
<proteinExistence type="predicted"/>